<dbReference type="Proteomes" id="UP000054877">
    <property type="component" value="Unassembled WGS sequence"/>
</dbReference>
<evidence type="ECO:0000313" key="2">
    <source>
        <dbReference type="EMBL" id="KTD61925.1"/>
    </source>
</evidence>
<name>A0A0W0YYD7_LEGSP</name>
<dbReference type="Pfam" id="PF07386">
    <property type="entry name" value="DUF1499"/>
    <property type="match status" value="1"/>
</dbReference>
<evidence type="ECO:0008006" key="4">
    <source>
        <dbReference type="Google" id="ProtNLM"/>
    </source>
</evidence>
<feature type="transmembrane region" description="Helical" evidence="1">
    <location>
        <begin position="6"/>
        <end position="25"/>
    </location>
</feature>
<sequence>MKMILTGLAVMILLAVLAVLMMYLFPKINFRAMPEGLVNGRQDEQKPNWVSSLVARNNAHYIAPLAIKNLSSLAECLLKQDKNTTLVKVDESSLIAYRQSTVFHFTDWIVIDSQGQVSASATMGHYDFGKNRQWVEAIRASCT</sequence>
<dbReference type="InterPro" id="IPR010865">
    <property type="entry name" value="DUF1499"/>
</dbReference>
<comment type="caution">
    <text evidence="2">The sequence shown here is derived from an EMBL/GenBank/DDBJ whole genome shotgun (WGS) entry which is preliminary data.</text>
</comment>
<organism evidence="2 3">
    <name type="scientific">Legionella spiritensis</name>
    <dbReference type="NCBI Taxonomy" id="452"/>
    <lineage>
        <taxon>Bacteria</taxon>
        <taxon>Pseudomonadati</taxon>
        <taxon>Pseudomonadota</taxon>
        <taxon>Gammaproteobacteria</taxon>
        <taxon>Legionellales</taxon>
        <taxon>Legionellaceae</taxon>
        <taxon>Legionella</taxon>
    </lineage>
</organism>
<dbReference type="STRING" id="452.Lspi_2555"/>
<evidence type="ECO:0000256" key="1">
    <source>
        <dbReference type="SAM" id="Phobius"/>
    </source>
</evidence>
<keyword evidence="3" id="KW-1185">Reference proteome</keyword>
<accession>A0A0W0YYD7</accession>
<dbReference type="OrthoDB" id="9793534at2"/>
<dbReference type="EMBL" id="LNYX01000031">
    <property type="protein sequence ID" value="KTD61925.1"/>
    <property type="molecule type" value="Genomic_DNA"/>
</dbReference>
<dbReference type="RefSeq" id="WP_058484435.1">
    <property type="nucleotide sequence ID" value="NZ_CAAAII010000006.1"/>
</dbReference>
<protein>
    <recommendedName>
        <fullName evidence="4">DUF1499 domain-containing protein</fullName>
    </recommendedName>
</protein>
<reference evidence="2 3" key="1">
    <citation type="submission" date="2015-11" db="EMBL/GenBank/DDBJ databases">
        <title>Genomic analysis of 38 Legionella species identifies large and diverse effector repertoires.</title>
        <authorList>
            <person name="Burstein D."/>
            <person name="Amaro F."/>
            <person name="Zusman T."/>
            <person name="Lifshitz Z."/>
            <person name="Cohen O."/>
            <person name="Gilbert J.A."/>
            <person name="Pupko T."/>
            <person name="Shuman H.A."/>
            <person name="Segal G."/>
        </authorList>
    </citation>
    <scope>NUCLEOTIDE SEQUENCE [LARGE SCALE GENOMIC DNA]</scope>
    <source>
        <strain evidence="2 3">Mt.St.Helens-9</strain>
    </source>
</reference>
<dbReference type="AlphaFoldDB" id="A0A0W0YYD7"/>
<keyword evidence="1" id="KW-1133">Transmembrane helix</keyword>
<proteinExistence type="predicted"/>
<keyword evidence="1" id="KW-0472">Membrane</keyword>
<gene>
    <name evidence="2" type="ORF">Lspi_2555</name>
</gene>
<evidence type="ECO:0000313" key="3">
    <source>
        <dbReference type="Proteomes" id="UP000054877"/>
    </source>
</evidence>
<keyword evidence="1" id="KW-0812">Transmembrane</keyword>
<dbReference type="PATRIC" id="fig|452.5.peg.2826"/>